<proteinExistence type="predicted"/>
<dbReference type="SUPFAM" id="SSF56399">
    <property type="entry name" value="ADP-ribosylation"/>
    <property type="match status" value="1"/>
</dbReference>
<organism evidence="1 2">
    <name type="scientific">Elasticomyces elasticus</name>
    <dbReference type="NCBI Taxonomy" id="574655"/>
    <lineage>
        <taxon>Eukaryota</taxon>
        <taxon>Fungi</taxon>
        <taxon>Dikarya</taxon>
        <taxon>Ascomycota</taxon>
        <taxon>Pezizomycotina</taxon>
        <taxon>Dothideomycetes</taxon>
        <taxon>Dothideomycetidae</taxon>
        <taxon>Mycosphaerellales</taxon>
        <taxon>Teratosphaeriaceae</taxon>
        <taxon>Elasticomyces</taxon>
    </lineage>
</organism>
<reference evidence="1" key="1">
    <citation type="submission" date="2023-08" db="EMBL/GenBank/DDBJ databases">
        <title>Black Yeasts Isolated from many extreme environments.</title>
        <authorList>
            <person name="Coleine C."/>
            <person name="Stajich J.E."/>
            <person name="Selbmann L."/>
        </authorList>
    </citation>
    <scope>NUCLEOTIDE SEQUENCE</scope>
    <source>
        <strain evidence="1">CCFEE 5810</strain>
    </source>
</reference>
<name>A0AAN7VVN1_9PEZI</name>
<dbReference type="Gene3D" id="3.90.228.10">
    <property type="match status" value="1"/>
</dbReference>
<evidence type="ECO:0008006" key="3">
    <source>
        <dbReference type="Google" id="ProtNLM"/>
    </source>
</evidence>
<evidence type="ECO:0000313" key="2">
    <source>
        <dbReference type="Proteomes" id="UP001310594"/>
    </source>
</evidence>
<gene>
    <name evidence="1" type="ORF">LTR97_001004</name>
</gene>
<dbReference type="Proteomes" id="UP001310594">
    <property type="component" value="Unassembled WGS sequence"/>
</dbReference>
<sequence length="506" mass="56505">MDSDDQRVVDTLSTSAFATTETAFRSSRLDDLLSLHAPDNVLSWVVDDQHVAVHLRDLSFKVTHSCLKPTKVYATSDSMPRKLLDGLRTSLRSMLLDPSGKVRWSVSEVLVLLLQMVEEADEWLHRWHESQTISLGNSPNVKTSAGLDLRSLEDDAKHLLGQSIADICNNIPDSLRLIHVEPVFRDDLVQRFLKRREEIKHDLRKLNIGELRHLVSAYNGYSRRSSDDSDELADAFAQPRVTFHGAPRHVVSAIVRHGFVVPGARIGANGAINQTRCGATYGAGIYSSPDPLFASAYMSYGLGAGGANRLQMCHPSQVPGMRLIVCATLMGRPREVTPAAAWRTTGVHHSHVSPNKLEYVVFDAAQIIPCYVLHLDYEAETAKRVLAGMPSNPLDVPRRVAADPRKQTGYTDDDEDRMPGAIKAKKQALKAAATKWFPYGYGTARGTNFVIEEIAEVSDDEEEYGDFQELRVAEQEMQEEDRQKLWSQPGNWFDEYQTVRKVKAAK</sequence>
<evidence type="ECO:0000313" key="1">
    <source>
        <dbReference type="EMBL" id="KAK5706018.1"/>
    </source>
</evidence>
<dbReference type="EMBL" id="JAVRQU010000002">
    <property type="protein sequence ID" value="KAK5706018.1"/>
    <property type="molecule type" value="Genomic_DNA"/>
</dbReference>
<comment type="caution">
    <text evidence="1">The sequence shown here is derived from an EMBL/GenBank/DDBJ whole genome shotgun (WGS) entry which is preliminary data.</text>
</comment>
<accession>A0AAN7VVN1</accession>
<dbReference type="AlphaFoldDB" id="A0AAN7VVN1"/>
<protein>
    <recommendedName>
        <fullName evidence="3">PARP catalytic domain-containing protein</fullName>
    </recommendedName>
</protein>